<dbReference type="Gene3D" id="3.80.10.10">
    <property type="entry name" value="Ribonuclease Inhibitor"/>
    <property type="match status" value="2"/>
</dbReference>
<sequence length="441" mass="50175">MLILFPRQNLSSLNLHGCKQLPADALVCLVESLPHLITLDLSKTHCNRQVLSAIGATCQQLRDLNLSLCKRLSLKSLMYLAYDPLGGSFSCQKLRALRVWGLKASKGHCLALIFVLLALPRLTYFVDNSIAKAVCLIHVQRFGNSRMPPGFPSLTELVQRRMNINTEEGISGLTLALSEITILRESPLSLINAMCPYLTKMTLFLGDRAAFTNTSLSWRYLTRLTIICDIRRDLSELFPVAENLGSQLRSLTIRHFDFTDEFSFHHLLSHCTRLQELEGSFFSPKKQFHGLQMDIDTLDWDFCLPCLEFPQLSLFILEYSDVEKPLPYRHAMVLRQSLVNLLKHSPCLKFLTLRCMPFSLDRVFRRVLNPPNTALRNIDEITLSQTKVSMDVINLILSSENKLSYLGLLKCPGIHSADYSTLLHKIDKEAFDMIVEWKCPS</sequence>
<proteinExistence type="predicted"/>
<organism evidence="1 2">
    <name type="scientific">Phrynosoma platyrhinos</name>
    <name type="common">Desert horned lizard</name>
    <dbReference type="NCBI Taxonomy" id="52577"/>
    <lineage>
        <taxon>Eukaryota</taxon>
        <taxon>Metazoa</taxon>
        <taxon>Chordata</taxon>
        <taxon>Craniata</taxon>
        <taxon>Vertebrata</taxon>
        <taxon>Euteleostomi</taxon>
        <taxon>Lepidosauria</taxon>
        <taxon>Squamata</taxon>
        <taxon>Bifurcata</taxon>
        <taxon>Unidentata</taxon>
        <taxon>Episquamata</taxon>
        <taxon>Toxicofera</taxon>
        <taxon>Iguania</taxon>
        <taxon>Phrynosomatidae</taxon>
        <taxon>Phrynosomatinae</taxon>
        <taxon>Phrynosoma</taxon>
    </lineage>
</organism>
<dbReference type="SMART" id="SM00367">
    <property type="entry name" value="LRR_CC"/>
    <property type="match status" value="3"/>
</dbReference>
<name>A0ABQ7TKX2_PHRPL</name>
<dbReference type="EMBL" id="JAIPUX010000439">
    <property type="protein sequence ID" value="KAH0630464.1"/>
    <property type="molecule type" value="Genomic_DNA"/>
</dbReference>
<dbReference type="SUPFAM" id="SSF52047">
    <property type="entry name" value="RNI-like"/>
    <property type="match status" value="1"/>
</dbReference>
<comment type="caution">
    <text evidence="1">The sequence shown here is derived from an EMBL/GenBank/DDBJ whole genome shotgun (WGS) entry which is preliminary data.</text>
</comment>
<accession>A0ABQ7TKX2</accession>
<dbReference type="InterPro" id="IPR006553">
    <property type="entry name" value="Leu-rich_rpt_Cys-con_subtyp"/>
</dbReference>
<evidence type="ECO:0000313" key="2">
    <source>
        <dbReference type="Proteomes" id="UP000826234"/>
    </source>
</evidence>
<evidence type="ECO:0008006" key="3">
    <source>
        <dbReference type="Google" id="ProtNLM"/>
    </source>
</evidence>
<evidence type="ECO:0000313" key="1">
    <source>
        <dbReference type="EMBL" id="KAH0630464.1"/>
    </source>
</evidence>
<protein>
    <recommendedName>
        <fullName evidence="3">F-box/LRR-repeat protein</fullName>
    </recommendedName>
</protein>
<dbReference type="Proteomes" id="UP000826234">
    <property type="component" value="Unassembled WGS sequence"/>
</dbReference>
<dbReference type="InterPro" id="IPR032675">
    <property type="entry name" value="LRR_dom_sf"/>
</dbReference>
<gene>
    <name evidence="1" type="ORF">JD844_013505</name>
</gene>
<keyword evidence="2" id="KW-1185">Reference proteome</keyword>
<reference evidence="1 2" key="1">
    <citation type="journal article" date="2022" name="Gigascience">
        <title>A chromosome-level genome assembly and annotation of the desert horned lizard, Phrynosoma platyrhinos, provides insight into chromosomal rearrangements among reptiles.</title>
        <authorList>
            <person name="Koochekian N."/>
            <person name="Ascanio A."/>
            <person name="Farleigh K."/>
            <person name="Card D.C."/>
            <person name="Schield D.R."/>
            <person name="Castoe T.A."/>
            <person name="Jezkova T."/>
        </authorList>
    </citation>
    <scope>NUCLEOTIDE SEQUENCE [LARGE SCALE GENOMIC DNA]</scope>
    <source>
        <strain evidence="1">NK-2021</strain>
    </source>
</reference>